<dbReference type="Gene3D" id="2.160.20.10">
    <property type="entry name" value="Single-stranded right-handed beta-helix, Pectin lyase-like"/>
    <property type="match status" value="1"/>
</dbReference>
<keyword evidence="5" id="KW-0812">Transmembrane</keyword>
<dbReference type="SMART" id="SM00710">
    <property type="entry name" value="PbH1"/>
    <property type="match status" value="7"/>
</dbReference>
<dbReference type="Pfam" id="PF00877">
    <property type="entry name" value="NLPC_P60"/>
    <property type="match status" value="1"/>
</dbReference>
<accession>A0A1J4Y5B8</accession>
<evidence type="ECO:0000256" key="4">
    <source>
        <dbReference type="ARBA" id="ARBA00022807"/>
    </source>
</evidence>
<evidence type="ECO:0000256" key="5">
    <source>
        <dbReference type="SAM" id="Phobius"/>
    </source>
</evidence>
<dbReference type="GO" id="GO:0008234">
    <property type="term" value="F:cysteine-type peptidase activity"/>
    <property type="evidence" value="ECO:0007669"/>
    <property type="project" value="UniProtKB-KW"/>
</dbReference>
<dbReference type="PROSITE" id="PS51935">
    <property type="entry name" value="NLPC_P60"/>
    <property type="match status" value="1"/>
</dbReference>
<proteinExistence type="inferred from homology"/>
<name>A0A1J4Y5B8_9BACT</name>
<dbReference type="InterPro" id="IPR007742">
    <property type="entry name" value="NosD_dom"/>
</dbReference>
<dbReference type="InterPro" id="IPR011050">
    <property type="entry name" value="Pectin_lyase_fold/virulence"/>
</dbReference>
<dbReference type="SUPFAM" id="SSF51126">
    <property type="entry name" value="Pectin lyase-like"/>
    <property type="match status" value="1"/>
</dbReference>
<comment type="similarity">
    <text evidence="1">Belongs to the peptidase C40 family.</text>
</comment>
<feature type="domain" description="NlpC/P60" evidence="6">
    <location>
        <begin position="606"/>
        <end position="758"/>
    </location>
</feature>
<evidence type="ECO:0000256" key="3">
    <source>
        <dbReference type="ARBA" id="ARBA00022801"/>
    </source>
</evidence>
<dbReference type="InterPro" id="IPR022441">
    <property type="entry name" value="Para_beta_helix_rpt-2"/>
</dbReference>
<evidence type="ECO:0000313" key="8">
    <source>
        <dbReference type="Proteomes" id="UP000182693"/>
    </source>
</evidence>
<evidence type="ECO:0000256" key="1">
    <source>
        <dbReference type="ARBA" id="ARBA00007074"/>
    </source>
</evidence>
<evidence type="ECO:0000256" key="2">
    <source>
        <dbReference type="ARBA" id="ARBA00022670"/>
    </source>
</evidence>
<protein>
    <recommendedName>
        <fullName evidence="6">NlpC/P60 domain-containing protein</fullName>
    </recommendedName>
</protein>
<keyword evidence="5" id="KW-0472">Membrane</keyword>
<dbReference type="InterPro" id="IPR006626">
    <property type="entry name" value="PbH1"/>
</dbReference>
<comment type="caution">
    <text evidence="7">The sequence shown here is derived from an EMBL/GenBank/DDBJ whole genome shotgun (WGS) entry which is preliminary data.</text>
</comment>
<gene>
    <name evidence="7" type="ORF">AUJ30_00050</name>
</gene>
<dbReference type="NCBIfam" id="TIGR03804">
    <property type="entry name" value="para_beta_helix"/>
    <property type="match status" value="4"/>
</dbReference>
<dbReference type="Proteomes" id="UP000182693">
    <property type="component" value="Unassembled WGS sequence"/>
</dbReference>
<dbReference type="SUPFAM" id="SSF54001">
    <property type="entry name" value="Cysteine proteinases"/>
    <property type="match status" value="1"/>
</dbReference>
<keyword evidence="5" id="KW-1133">Transmembrane helix</keyword>
<dbReference type="Pfam" id="PF05048">
    <property type="entry name" value="NosD"/>
    <property type="match status" value="1"/>
</dbReference>
<dbReference type="EMBL" id="MNWX01000001">
    <property type="protein sequence ID" value="OIO65941.1"/>
    <property type="molecule type" value="Genomic_DNA"/>
</dbReference>
<sequence>MDYKQKLNDLLLTTARQNASDLHLEINRNLITKFLITAIFLSGFIFFVNLTNAEEISLPTELKILGTIQGEGTHFEITDSEYLNIAFKSSELIKLRMESIPEMVTMIIEPAVSSSAALAQINLSGFLPLTKYYKYQDDYHNLTEFIADENGQYTYTQDLSKPHFVFIQPRASTKFIKDDTTGGDCYLIGTWNIITKTCILSQDVYETIQIDSNGIILDGDNYTIFGNNTGFGIYLPQKTNVILENLNINQFTNGIYLFSSSNNTLINNIVNNNSATGIIVNWYSNNNNLINNIANYNRGFGINVSSYSNNNIISNNTANNNNLYGIYLYFDTHYNNLANNIANSNDIGIYPYRSNSNTLINNTVSFNRAGIYLVYSSNNKIYNNNLINNSTQISIYGGSGNILNLDKPIGGNYFSNYDTPEKNCFDLNNDNFCDSPYVFSGGQDNLPWTKQDGWKIPANQPPTISNPWQFKSDNITQIPENGVTTEDIVVFKAVVTDPDDDQIKLQIELKEFNQPFDGQNLLESGFVNSGSEAVVSRGSLVVGSYKWRARAVDDKSNVSEWQEFGTVGNVDFIVKTLEQAAADLAKEVINAPYLGDGDTYGGKGWDSLQSLYVSSNEIFNGYNYWNNNIKKRKIEFGVGLDCSGLTQWAFNRSFDPQKSLLRNVIRYDGADGQYKNNTETVAEVDLQPGDLLFFDGEMPVGEIDHVAMYVGLFIYSGENRDIVEAHSPARGIIASSKDDLKILPEFLVLGSDGFRRVALSPSIGGQVKAGSPIDLIVTDPDGFTIAPTTAIQTSREYLREIPGELYYTENVLGADGRPEDIVYWPTQKAGDYVIKAIPETGISPTETYNLEFQVGNQTILLANNVSISQSPVQGYGISITETGTLNSFVPVLIDIKPDSYPNSINLSSNGVVPIAVFGFTTFDVKQIDLTTIKLANAGVKLKGNGQPMASYEDVNKDGITDVIVHISTNEFQLTAADIKAELNGDLLDGKKIKGFDSVRIVP</sequence>
<dbReference type="InterPro" id="IPR000064">
    <property type="entry name" value="NLP_P60_dom"/>
</dbReference>
<keyword evidence="3" id="KW-0378">Hydrolase</keyword>
<keyword evidence="2" id="KW-0645">Protease</keyword>
<dbReference type="STRING" id="1805425.AUJ30_00050"/>
<feature type="transmembrane region" description="Helical" evidence="5">
    <location>
        <begin position="30"/>
        <end position="50"/>
    </location>
</feature>
<evidence type="ECO:0000259" key="6">
    <source>
        <dbReference type="PROSITE" id="PS51935"/>
    </source>
</evidence>
<dbReference type="InterPro" id="IPR012334">
    <property type="entry name" value="Pectin_lyas_fold"/>
</dbReference>
<keyword evidence="4" id="KW-0788">Thiol protease</keyword>
<evidence type="ECO:0000313" key="7">
    <source>
        <dbReference type="EMBL" id="OIO65941.1"/>
    </source>
</evidence>
<dbReference type="Gene3D" id="3.90.1720.10">
    <property type="entry name" value="endopeptidase domain like (from Nostoc punctiforme)"/>
    <property type="match status" value="1"/>
</dbReference>
<reference evidence="7 8" key="1">
    <citation type="journal article" date="2016" name="Environ. Microbiol.">
        <title>Genomic resolution of a cold subsurface aquifer community provides metabolic insights for novel microbes adapted to high CO concentrations.</title>
        <authorList>
            <person name="Probst A.J."/>
            <person name="Castelle C.J."/>
            <person name="Singh A."/>
            <person name="Brown C.T."/>
            <person name="Anantharaman K."/>
            <person name="Sharon I."/>
            <person name="Hug L.A."/>
            <person name="Burstein D."/>
            <person name="Emerson J.B."/>
            <person name="Thomas B.C."/>
            <person name="Banfield J.F."/>
        </authorList>
    </citation>
    <scope>NUCLEOTIDE SEQUENCE [LARGE SCALE GENOMIC DNA]</scope>
    <source>
        <strain evidence="7">CG1_02_39_135</strain>
    </source>
</reference>
<organism evidence="7 8">
    <name type="scientific">Candidatus Wolfebacteria bacterium CG1_02_39_135</name>
    <dbReference type="NCBI Taxonomy" id="1805425"/>
    <lineage>
        <taxon>Bacteria</taxon>
        <taxon>Candidatus Wolfeibacteriota</taxon>
    </lineage>
</organism>
<dbReference type="InterPro" id="IPR038765">
    <property type="entry name" value="Papain-like_cys_pep_sf"/>
</dbReference>
<dbReference type="AlphaFoldDB" id="A0A1J4Y5B8"/>
<dbReference type="GO" id="GO:0006508">
    <property type="term" value="P:proteolysis"/>
    <property type="evidence" value="ECO:0007669"/>
    <property type="project" value="UniProtKB-KW"/>
</dbReference>